<proteinExistence type="predicted"/>
<reference evidence="2" key="2">
    <citation type="submission" date="2021-03" db="UniProtKB">
        <authorList>
            <consortium name="EnsemblPlants"/>
        </authorList>
    </citation>
    <scope>IDENTIFICATION</scope>
</reference>
<sequence>MNGPLYQSSGAARCVTFRPGVPGEESPSKAVWKEASSSTTSALPLPPPYTPLATQPMVGCLNGRPPSLGRSSKECQKSSWEGTPAWAKKVKEVVHNYLDMCLVQMSLKFGHAYARLKGTCVATNKKIKHLEAQLGEVNKKLFSTNNEITELKRRIEDMPSIAKQEEDLEDADRRVREMTGEKEALGRLLFA</sequence>
<dbReference type="Gramene" id="evm.model.04.1349">
    <property type="protein sequence ID" value="cds.evm.model.04.1349"/>
    <property type="gene ID" value="evm.TU.04.1349"/>
</dbReference>
<feature type="coiled-coil region" evidence="1">
    <location>
        <begin position="120"/>
        <end position="188"/>
    </location>
</feature>
<name>A0A803PCP9_CANSA</name>
<dbReference type="EnsemblPlants" id="evm.model.04.1349">
    <property type="protein sequence ID" value="cds.evm.model.04.1349"/>
    <property type="gene ID" value="evm.TU.04.1349"/>
</dbReference>
<evidence type="ECO:0000313" key="2">
    <source>
        <dbReference type="EnsemblPlants" id="cds.evm.model.04.1349"/>
    </source>
</evidence>
<evidence type="ECO:0000313" key="3">
    <source>
        <dbReference type="Proteomes" id="UP000596661"/>
    </source>
</evidence>
<dbReference type="AlphaFoldDB" id="A0A803PCP9"/>
<protein>
    <submittedName>
        <fullName evidence="2">Uncharacterized protein</fullName>
    </submittedName>
</protein>
<dbReference type="EMBL" id="UZAU01000385">
    <property type="status" value="NOT_ANNOTATED_CDS"/>
    <property type="molecule type" value="Genomic_DNA"/>
</dbReference>
<dbReference type="Proteomes" id="UP000596661">
    <property type="component" value="Chromosome 4"/>
</dbReference>
<organism evidence="2 3">
    <name type="scientific">Cannabis sativa</name>
    <name type="common">Hemp</name>
    <name type="synonym">Marijuana</name>
    <dbReference type="NCBI Taxonomy" id="3483"/>
    <lineage>
        <taxon>Eukaryota</taxon>
        <taxon>Viridiplantae</taxon>
        <taxon>Streptophyta</taxon>
        <taxon>Embryophyta</taxon>
        <taxon>Tracheophyta</taxon>
        <taxon>Spermatophyta</taxon>
        <taxon>Magnoliopsida</taxon>
        <taxon>eudicotyledons</taxon>
        <taxon>Gunneridae</taxon>
        <taxon>Pentapetalae</taxon>
        <taxon>rosids</taxon>
        <taxon>fabids</taxon>
        <taxon>Rosales</taxon>
        <taxon>Cannabaceae</taxon>
        <taxon>Cannabis</taxon>
    </lineage>
</organism>
<accession>A0A803PCP9</accession>
<keyword evidence="3" id="KW-1185">Reference proteome</keyword>
<reference evidence="2" key="1">
    <citation type="submission" date="2018-11" db="EMBL/GenBank/DDBJ databases">
        <authorList>
            <person name="Grassa J C."/>
        </authorList>
    </citation>
    <scope>NUCLEOTIDE SEQUENCE [LARGE SCALE GENOMIC DNA]</scope>
</reference>
<evidence type="ECO:0000256" key="1">
    <source>
        <dbReference type="SAM" id="Coils"/>
    </source>
</evidence>
<keyword evidence="1" id="KW-0175">Coiled coil</keyword>